<protein>
    <submittedName>
        <fullName evidence="2">Uncharacterized protein</fullName>
    </submittedName>
</protein>
<proteinExistence type="predicted"/>
<dbReference type="Proteomes" id="UP000622648">
    <property type="component" value="Unassembled WGS sequence"/>
</dbReference>
<dbReference type="AlphaFoldDB" id="A0A4R2H3Q6"/>
<reference evidence="1" key="4">
    <citation type="submission" date="2024-05" db="EMBL/GenBank/DDBJ databases">
        <authorList>
            <person name="Sun Q."/>
            <person name="Zhou Y."/>
        </authorList>
    </citation>
    <scope>NUCLEOTIDE SEQUENCE</scope>
    <source>
        <strain evidence="1">CGMCC 1.15644</strain>
    </source>
</reference>
<organism evidence="2 3">
    <name type="scientific">Pedobacter psychrotolerans</name>
    <dbReference type="NCBI Taxonomy" id="1843235"/>
    <lineage>
        <taxon>Bacteria</taxon>
        <taxon>Pseudomonadati</taxon>
        <taxon>Bacteroidota</taxon>
        <taxon>Sphingobacteriia</taxon>
        <taxon>Sphingobacteriales</taxon>
        <taxon>Sphingobacteriaceae</taxon>
        <taxon>Pedobacter</taxon>
    </lineage>
</organism>
<dbReference type="Proteomes" id="UP000295684">
    <property type="component" value="Unassembled WGS sequence"/>
</dbReference>
<dbReference type="InterPro" id="IPR058497">
    <property type="entry name" value="DUF8184"/>
</dbReference>
<comment type="caution">
    <text evidence="2">The sequence shown here is derived from an EMBL/GenBank/DDBJ whole genome shotgun (WGS) entry which is preliminary data.</text>
</comment>
<dbReference type="EMBL" id="SLWO01000009">
    <property type="protein sequence ID" value="TCO19970.1"/>
    <property type="molecule type" value="Genomic_DNA"/>
</dbReference>
<reference evidence="4" key="2">
    <citation type="journal article" date="2019" name="Int. J. Syst. Evol. Microbiol.">
        <title>The Global Catalogue of Microorganisms (GCM) 10K type strain sequencing project: providing services to taxonomists for standard genome sequencing and annotation.</title>
        <authorList>
            <consortium name="The Broad Institute Genomics Platform"/>
            <consortium name="The Broad Institute Genome Sequencing Center for Infectious Disease"/>
            <person name="Wu L."/>
            <person name="Ma J."/>
        </authorList>
    </citation>
    <scope>NUCLEOTIDE SEQUENCE [LARGE SCALE GENOMIC DNA]</scope>
    <source>
        <strain evidence="4">CGMCC 1.15644</strain>
    </source>
</reference>
<evidence type="ECO:0000313" key="4">
    <source>
        <dbReference type="Proteomes" id="UP000622648"/>
    </source>
</evidence>
<evidence type="ECO:0000313" key="2">
    <source>
        <dbReference type="EMBL" id="TCO19970.1"/>
    </source>
</evidence>
<evidence type="ECO:0000313" key="1">
    <source>
        <dbReference type="EMBL" id="GGE50191.1"/>
    </source>
</evidence>
<keyword evidence="4" id="KW-1185">Reference proteome</keyword>
<gene>
    <name evidence="2" type="ORF">EV200_109154</name>
    <name evidence="1" type="ORF">GCM10011413_15510</name>
</gene>
<reference evidence="2 3" key="3">
    <citation type="submission" date="2019-03" db="EMBL/GenBank/DDBJ databases">
        <title>Genomic Encyclopedia of Type Strains, Phase IV (KMG-IV): sequencing the most valuable type-strain genomes for metagenomic binning, comparative biology and taxonomic classification.</title>
        <authorList>
            <person name="Goeker M."/>
        </authorList>
    </citation>
    <scope>NUCLEOTIDE SEQUENCE [LARGE SCALE GENOMIC DNA]</scope>
    <source>
        <strain evidence="2 3">DSM 103236</strain>
    </source>
</reference>
<evidence type="ECO:0000313" key="3">
    <source>
        <dbReference type="Proteomes" id="UP000295684"/>
    </source>
</evidence>
<reference evidence="1" key="1">
    <citation type="journal article" date="2014" name="Int. J. Syst. Evol. Microbiol.">
        <title>Complete genome of a new Firmicutes species belonging to the dominant human colonic microbiota ('Ruminococcus bicirculans') reveals two chromosomes and a selective capacity to utilize plant glucans.</title>
        <authorList>
            <consortium name="NISC Comparative Sequencing Program"/>
            <person name="Wegmann U."/>
            <person name="Louis P."/>
            <person name="Goesmann A."/>
            <person name="Henrissat B."/>
            <person name="Duncan S.H."/>
            <person name="Flint H.J."/>
        </authorList>
    </citation>
    <scope>NUCLEOTIDE SEQUENCE</scope>
    <source>
        <strain evidence="1">CGMCC 1.15644</strain>
    </source>
</reference>
<dbReference type="EMBL" id="BMJO01000002">
    <property type="protein sequence ID" value="GGE50191.1"/>
    <property type="molecule type" value="Genomic_DNA"/>
</dbReference>
<dbReference type="Pfam" id="PF26559">
    <property type="entry name" value="DUF8184"/>
    <property type="match status" value="1"/>
</dbReference>
<dbReference type="OrthoDB" id="1083895at2"/>
<dbReference type="RefSeq" id="WP_132535930.1">
    <property type="nucleotide sequence ID" value="NZ_BMJO01000002.1"/>
</dbReference>
<accession>A0A4R2H3Q6</accession>
<sequence length="199" mass="23573">MRNIQAKDTLFFYSPNMEDLTLYAGVKFSYNFKTRQFQLDMNPDGESRLTDIRNFKVNETFTQIEFDINYKNKAIAYTLSSDFDTCKYAFEIITNLNESIIPDHDLDKVDLYFEQDVLTHLYVSKTKEYQLIDSLRLISENNNCYLIRNKPEYNKKRVDDILVQNGKVLITAEGKDVFFEFNLSPVVYKIIENMLRLKK</sequence>
<name>A0A4R2H3Q6_9SPHI</name>